<feature type="signal peptide" evidence="5">
    <location>
        <begin position="1"/>
        <end position="25"/>
    </location>
</feature>
<evidence type="ECO:0000256" key="3">
    <source>
        <dbReference type="ARBA" id="ARBA00022801"/>
    </source>
</evidence>
<evidence type="ECO:0000256" key="1">
    <source>
        <dbReference type="ARBA" id="ARBA00008668"/>
    </source>
</evidence>
<dbReference type="InterPro" id="IPR001087">
    <property type="entry name" value="GDSL"/>
</dbReference>
<keyword evidence="4" id="KW-0325">Glycoprotein</keyword>
<sequence>MALAMREVLLIISLVVLQQINKGDAQDLLIKLQKPAGLMKCRFNKIYQLGDSLSDTGNCIRESHCGAHSSCRRLPYGITFFQKATGRCSDGMLIIDFIALESGLPLLNPYERQNANFRHGANFAVAGATALSTEILAAENKIVNPMTNSSLNVQLDWMSSHFETTCSSTEKLNKSLFLVGEIGGNEFNYGLSQGKTMEELRRMVPEVVHTIIHGVRRVIDFGATRIVVPGNFPIGCHPIILTHFITNDSTAYDEYHCLKNLNNLAIFYNHQLQQAIGELKKDYPNITLVYGDYYNAYLWLLQNAANLGFDKNSVQKACCGIGGAYNFDIHKKCGSPGAQVCADPNTHISWDGVHLTQSAYKWLARWLIDDMLPKLNCHV</sequence>
<evidence type="ECO:0008006" key="8">
    <source>
        <dbReference type="Google" id="ProtNLM"/>
    </source>
</evidence>
<dbReference type="InterPro" id="IPR035669">
    <property type="entry name" value="SGNH_plant_lipase-like"/>
</dbReference>
<feature type="chain" id="PRO_5046348400" description="Acetylajmalan esterase-like" evidence="5">
    <location>
        <begin position="26"/>
        <end position="379"/>
    </location>
</feature>
<dbReference type="SUPFAM" id="SSF52266">
    <property type="entry name" value="SGNH hydrolase"/>
    <property type="match status" value="1"/>
</dbReference>
<dbReference type="Gene3D" id="3.40.50.1110">
    <property type="entry name" value="SGNH hydrolase"/>
    <property type="match status" value="1"/>
</dbReference>
<organism evidence="6 7">
    <name type="scientific">Datura stramonium</name>
    <name type="common">Jimsonweed</name>
    <name type="synonym">Common thornapple</name>
    <dbReference type="NCBI Taxonomy" id="4076"/>
    <lineage>
        <taxon>Eukaryota</taxon>
        <taxon>Viridiplantae</taxon>
        <taxon>Streptophyta</taxon>
        <taxon>Embryophyta</taxon>
        <taxon>Tracheophyta</taxon>
        <taxon>Spermatophyta</taxon>
        <taxon>Magnoliopsida</taxon>
        <taxon>eudicotyledons</taxon>
        <taxon>Gunneridae</taxon>
        <taxon>Pentapetalae</taxon>
        <taxon>asterids</taxon>
        <taxon>lamiids</taxon>
        <taxon>Solanales</taxon>
        <taxon>Solanaceae</taxon>
        <taxon>Solanoideae</taxon>
        <taxon>Datureae</taxon>
        <taxon>Datura</taxon>
    </lineage>
</organism>
<keyword evidence="3" id="KW-0378">Hydrolase</keyword>
<dbReference type="InterPro" id="IPR036514">
    <property type="entry name" value="SGNH_hydro_sf"/>
</dbReference>
<proteinExistence type="inferred from homology"/>
<dbReference type="EMBL" id="JACEIK010000264">
    <property type="protein sequence ID" value="MCD7453753.1"/>
    <property type="molecule type" value="Genomic_DNA"/>
</dbReference>
<dbReference type="Proteomes" id="UP000823775">
    <property type="component" value="Unassembled WGS sequence"/>
</dbReference>
<comment type="similarity">
    <text evidence="1">Belongs to the 'GDSL' lipolytic enzyme family.</text>
</comment>
<evidence type="ECO:0000313" key="7">
    <source>
        <dbReference type="Proteomes" id="UP000823775"/>
    </source>
</evidence>
<gene>
    <name evidence="6" type="ORF">HAX54_021986</name>
</gene>
<evidence type="ECO:0000256" key="4">
    <source>
        <dbReference type="ARBA" id="ARBA00023180"/>
    </source>
</evidence>
<keyword evidence="7" id="KW-1185">Reference proteome</keyword>
<keyword evidence="2 5" id="KW-0732">Signal</keyword>
<dbReference type="PANTHER" id="PTHR22835:SF647">
    <property type="entry name" value="ALPHA-L-FUCOSIDASE 2"/>
    <property type="match status" value="1"/>
</dbReference>
<dbReference type="Pfam" id="PF00657">
    <property type="entry name" value="Lipase_GDSL"/>
    <property type="match status" value="1"/>
</dbReference>
<evidence type="ECO:0000313" key="6">
    <source>
        <dbReference type="EMBL" id="MCD7453753.1"/>
    </source>
</evidence>
<comment type="caution">
    <text evidence="6">The sequence shown here is derived from an EMBL/GenBank/DDBJ whole genome shotgun (WGS) entry which is preliminary data.</text>
</comment>
<dbReference type="CDD" id="cd01837">
    <property type="entry name" value="SGNH_plant_lipase_like"/>
    <property type="match status" value="1"/>
</dbReference>
<name>A0ABS8S3R0_DATST</name>
<reference evidence="6 7" key="1">
    <citation type="journal article" date="2021" name="BMC Genomics">
        <title>Datura genome reveals duplications of psychoactive alkaloid biosynthetic genes and high mutation rate following tissue culture.</title>
        <authorList>
            <person name="Rajewski A."/>
            <person name="Carter-House D."/>
            <person name="Stajich J."/>
            <person name="Litt A."/>
        </authorList>
    </citation>
    <scope>NUCLEOTIDE SEQUENCE [LARGE SCALE GENOMIC DNA]</scope>
    <source>
        <strain evidence="6">AR-01</strain>
    </source>
</reference>
<protein>
    <recommendedName>
        <fullName evidence="8">Acetylajmalan esterase-like</fullName>
    </recommendedName>
</protein>
<evidence type="ECO:0000256" key="2">
    <source>
        <dbReference type="ARBA" id="ARBA00022729"/>
    </source>
</evidence>
<evidence type="ECO:0000256" key="5">
    <source>
        <dbReference type="SAM" id="SignalP"/>
    </source>
</evidence>
<accession>A0ABS8S3R0</accession>
<dbReference type="PANTHER" id="PTHR22835">
    <property type="entry name" value="ZINC FINGER FYVE DOMAIN CONTAINING PROTEIN"/>
    <property type="match status" value="1"/>
</dbReference>